<organism evidence="2">
    <name type="scientific">uncultured Pleomorphomonas sp</name>
    <dbReference type="NCBI Taxonomy" id="442121"/>
    <lineage>
        <taxon>Bacteria</taxon>
        <taxon>Pseudomonadati</taxon>
        <taxon>Pseudomonadota</taxon>
        <taxon>Alphaproteobacteria</taxon>
        <taxon>Hyphomicrobiales</taxon>
        <taxon>Pleomorphomonadaceae</taxon>
        <taxon>Pleomorphomonas</taxon>
        <taxon>environmental samples</taxon>
    </lineage>
</organism>
<accession>A0A212LHD4</accession>
<evidence type="ECO:0008006" key="3">
    <source>
        <dbReference type="Google" id="ProtNLM"/>
    </source>
</evidence>
<keyword evidence="1" id="KW-0472">Membrane</keyword>
<feature type="transmembrane region" description="Helical" evidence="1">
    <location>
        <begin position="71"/>
        <end position="90"/>
    </location>
</feature>
<evidence type="ECO:0000256" key="1">
    <source>
        <dbReference type="SAM" id="Phobius"/>
    </source>
</evidence>
<dbReference type="AlphaFoldDB" id="A0A212LHD4"/>
<gene>
    <name evidence="2" type="ORF">KL86PLE_40705</name>
</gene>
<evidence type="ECO:0000313" key="2">
    <source>
        <dbReference type="EMBL" id="SCM76900.1"/>
    </source>
</evidence>
<proteinExistence type="predicted"/>
<dbReference type="RefSeq" id="WP_288196936.1">
    <property type="nucleotide sequence ID" value="NZ_LT608334.1"/>
</dbReference>
<name>A0A212LHD4_9HYPH</name>
<feature type="transmembrane region" description="Helical" evidence="1">
    <location>
        <begin position="7"/>
        <end position="26"/>
    </location>
</feature>
<keyword evidence="1" id="KW-1133">Transmembrane helix</keyword>
<sequence>MSSRLPITLIGTGAAAGLVTGLWWWVVYGRQVDSGSLPLANALPCLTRKTDICSLAEALCAQSHVLGITHYAPAAFWLSAALLAAGLVLLGRRSLPPESLP</sequence>
<protein>
    <recommendedName>
        <fullName evidence="3">Disulfide bond formation protein DsbB</fullName>
    </recommendedName>
</protein>
<dbReference type="EMBL" id="FMJD01000008">
    <property type="protein sequence ID" value="SCM76900.1"/>
    <property type="molecule type" value="Genomic_DNA"/>
</dbReference>
<reference evidence="2" key="1">
    <citation type="submission" date="2016-08" db="EMBL/GenBank/DDBJ databases">
        <authorList>
            <person name="Seilhamer J.J."/>
        </authorList>
    </citation>
    <scope>NUCLEOTIDE SEQUENCE</scope>
    <source>
        <strain evidence="2">86</strain>
    </source>
</reference>
<keyword evidence="1" id="KW-0812">Transmembrane</keyword>